<evidence type="ECO:0000313" key="4">
    <source>
        <dbReference type="Proteomes" id="UP000650466"/>
    </source>
</evidence>
<comment type="caution">
    <text evidence="3">The sequence shown here is derived from an EMBL/GenBank/DDBJ whole genome shotgun (WGS) entry which is preliminary data.</text>
</comment>
<feature type="signal peptide" evidence="1">
    <location>
        <begin position="1"/>
        <end position="34"/>
    </location>
</feature>
<proteinExistence type="predicted"/>
<dbReference type="InterPro" id="IPR001119">
    <property type="entry name" value="SLH_dom"/>
</dbReference>
<evidence type="ECO:0000313" key="3">
    <source>
        <dbReference type="EMBL" id="MBD0384848.1"/>
    </source>
</evidence>
<reference evidence="3" key="1">
    <citation type="submission" date="2020-09" db="EMBL/GenBank/DDBJ databases">
        <title>Draft Genome Sequence of Paenibacillus sp. WST5.</title>
        <authorList>
            <person name="Bao Z."/>
        </authorList>
    </citation>
    <scope>NUCLEOTIDE SEQUENCE</scope>
    <source>
        <strain evidence="3">WST5</strain>
    </source>
</reference>
<dbReference type="PROSITE" id="PS51272">
    <property type="entry name" value="SLH"/>
    <property type="match status" value="1"/>
</dbReference>
<organism evidence="3 4">
    <name type="scientific">Paenibacillus sedimenti</name>
    <dbReference type="NCBI Taxonomy" id="2770274"/>
    <lineage>
        <taxon>Bacteria</taxon>
        <taxon>Bacillati</taxon>
        <taxon>Bacillota</taxon>
        <taxon>Bacilli</taxon>
        <taxon>Bacillales</taxon>
        <taxon>Paenibacillaceae</taxon>
        <taxon>Paenibacillus</taxon>
    </lineage>
</organism>
<feature type="chain" id="PRO_5036835141" evidence="1">
    <location>
        <begin position="35"/>
        <end position="385"/>
    </location>
</feature>
<evidence type="ECO:0000256" key="1">
    <source>
        <dbReference type="SAM" id="SignalP"/>
    </source>
</evidence>
<sequence>MYNKYSKFINKICIRSVTALTAATIVFNAPTAFASDNLRISDFNDMDKPNAWYYQTMDWGIQSGIITGYNEGGVHKLKPEQVVNEAEFLTMLIRFFPNSKDEFSKLEQKNAASHWADHSYDTAKLFNIPITGAADNKLLEQPVNRGQVAMMIAGAFGKNYDVGGAITFLFDSGLSEGRSSKTIEGYEQNGILTRAEAVAFLKNIKSKVPNALMQTCPTIREVNPNVNSYTKPAPTPTPAPSQPVQGDAERIPIAKLDGVKTSSNITITNDKAITVQHGEDLGISFIIDEVSTNKDEPSEIVFDLDKKYIRLELVITVLDADTEMTVVARDNKWVHFGEHFEKGMSRIGYRADIVDDLRLQFYSEAEPGKEGKPDKILVSGTVKPI</sequence>
<dbReference type="EMBL" id="JACVVD010000030">
    <property type="protein sequence ID" value="MBD0384848.1"/>
    <property type="molecule type" value="Genomic_DNA"/>
</dbReference>
<dbReference type="Proteomes" id="UP000650466">
    <property type="component" value="Unassembled WGS sequence"/>
</dbReference>
<feature type="domain" description="SLH" evidence="2">
    <location>
        <begin position="40"/>
        <end position="106"/>
    </location>
</feature>
<protein>
    <submittedName>
        <fullName evidence="3">S-layer homology domain-containing protein</fullName>
    </submittedName>
</protein>
<name>A0A926KZ09_9BACL</name>
<dbReference type="RefSeq" id="WP_188178607.1">
    <property type="nucleotide sequence ID" value="NZ_JACVVD010000030.1"/>
</dbReference>
<evidence type="ECO:0000259" key="2">
    <source>
        <dbReference type="PROSITE" id="PS51272"/>
    </source>
</evidence>
<accession>A0A926KZ09</accession>
<keyword evidence="4" id="KW-1185">Reference proteome</keyword>
<gene>
    <name evidence="3" type="ORF">ICC18_33095</name>
</gene>
<dbReference type="AlphaFoldDB" id="A0A926KZ09"/>
<keyword evidence="1" id="KW-0732">Signal</keyword>